<evidence type="ECO:0000313" key="1">
    <source>
        <dbReference type="EMBL" id="GBG80709.1"/>
    </source>
</evidence>
<organism evidence="1 2">
    <name type="scientific">Chara braunii</name>
    <name type="common">Braun's stonewort</name>
    <dbReference type="NCBI Taxonomy" id="69332"/>
    <lineage>
        <taxon>Eukaryota</taxon>
        <taxon>Viridiplantae</taxon>
        <taxon>Streptophyta</taxon>
        <taxon>Charophyceae</taxon>
        <taxon>Charales</taxon>
        <taxon>Characeae</taxon>
        <taxon>Chara</taxon>
    </lineage>
</organism>
<sequence>MCPLCLPVRLWMPRCTWFHLGVGFLHERSPECQHETSVAVADDVFRNAVAANPAGVQEVRKFGSRGIVLAREKSRVFTQSVNDHEDAVVPEAVAGKQTGDVHSNGEAGFVWNRHQTQLAVGIAVAGLASLANFARVAISSDIGNEVGPPESLPKSCNSAIYSEMAGESRVMVLTEKMSPKTLSLQNGAQVFHMLVQTPDVHQDVVEVDEYESIQHVSELRCHGRLECGWGIRKAKTHNQPFEMPISRLKRRLVAVLLPDLELVISRFEVKIGEELGAAQPFEEVVDARERADVLDGLRVELAIIDAQPQVLVLLPDEENGSAVGRRARPNPTFLKKVVELCP</sequence>
<dbReference type="Proteomes" id="UP000265515">
    <property type="component" value="Unassembled WGS sequence"/>
</dbReference>
<evidence type="ECO:0000313" key="2">
    <source>
        <dbReference type="Proteomes" id="UP000265515"/>
    </source>
</evidence>
<reference evidence="1 2" key="1">
    <citation type="journal article" date="2018" name="Cell">
        <title>The Chara Genome: Secondary Complexity and Implications for Plant Terrestrialization.</title>
        <authorList>
            <person name="Nishiyama T."/>
            <person name="Sakayama H."/>
            <person name="Vries J.D."/>
            <person name="Buschmann H."/>
            <person name="Saint-Marcoux D."/>
            <person name="Ullrich K.K."/>
            <person name="Haas F.B."/>
            <person name="Vanderstraeten L."/>
            <person name="Becker D."/>
            <person name="Lang D."/>
            <person name="Vosolsobe S."/>
            <person name="Rombauts S."/>
            <person name="Wilhelmsson P.K.I."/>
            <person name="Janitza P."/>
            <person name="Kern R."/>
            <person name="Heyl A."/>
            <person name="Rumpler F."/>
            <person name="Villalobos L.I.A.C."/>
            <person name="Clay J.M."/>
            <person name="Skokan R."/>
            <person name="Toyoda A."/>
            <person name="Suzuki Y."/>
            <person name="Kagoshima H."/>
            <person name="Schijlen E."/>
            <person name="Tajeshwar N."/>
            <person name="Catarino B."/>
            <person name="Hetherington A.J."/>
            <person name="Saltykova A."/>
            <person name="Bonnot C."/>
            <person name="Breuninger H."/>
            <person name="Symeonidi A."/>
            <person name="Radhakrishnan G.V."/>
            <person name="Van Nieuwerburgh F."/>
            <person name="Deforce D."/>
            <person name="Chang C."/>
            <person name="Karol K.G."/>
            <person name="Hedrich R."/>
            <person name="Ulvskov P."/>
            <person name="Glockner G."/>
            <person name="Delwiche C.F."/>
            <person name="Petrasek J."/>
            <person name="Van de Peer Y."/>
            <person name="Friml J."/>
            <person name="Beilby M."/>
            <person name="Dolan L."/>
            <person name="Kohara Y."/>
            <person name="Sugano S."/>
            <person name="Fujiyama A."/>
            <person name="Delaux P.-M."/>
            <person name="Quint M."/>
            <person name="TheiBen G."/>
            <person name="Hagemann M."/>
            <person name="Harholt J."/>
            <person name="Dunand C."/>
            <person name="Zachgo S."/>
            <person name="Langdale J."/>
            <person name="Maumus F."/>
            <person name="Straeten D.V.D."/>
            <person name="Gould S.B."/>
            <person name="Rensing S.A."/>
        </authorList>
    </citation>
    <scope>NUCLEOTIDE SEQUENCE [LARGE SCALE GENOMIC DNA]</scope>
    <source>
        <strain evidence="1 2">S276</strain>
    </source>
</reference>
<keyword evidence="2" id="KW-1185">Reference proteome</keyword>
<dbReference type="Gramene" id="GBG80709">
    <property type="protein sequence ID" value="GBG80709"/>
    <property type="gene ID" value="CBR_g31166"/>
</dbReference>
<protein>
    <submittedName>
        <fullName evidence="1">Uncharacterized protein</fullName>
    </submittedName>
</protein>
<comment type="caution">
    <text evidence="1">The sequence shown here is derived from an EMBL/GenBank/DDBJ whole genome shotgun (WGS) entry which is preliminary data.</text>
</comment>
<proteinExistence type="predicted"/>
<accession>A0A388LEH3</accession>
<dbReference type="EMBL" id="BFEA01000354">
    <property type="protein sequence ID" value="GBG80709.1"/>
    <property type="molecule type" value="Genomic_DNA"/>
</dbReference>
<name>A0A388LEH3_CHABU</name>
<gene>
    <name evidence="1" type="ORF">CBR_g31166</name>
</gene>
<dbReference type="AlphaFoldDB" id="A0A388LEH3"/>
<dbReference type="OrthoDB" id="2693386at2759"/>